<reference evidence="3" key="4">
    <citation type="submission" date="2025-08" db="UniProtKB">
        <authorList>
            <consortium name="Ensembl"/>
        </authorList>
    </citation>
    <scope>IDENTIFICATION</scope>
</reference>
<dbReference type="Pfam" id="PF00681">
    <property type="entry name" value="Plectin"/>
    <property type="match status" value="2"/>
</dbReference>
<dbReference type="GO" id="GO:0045104">
    <property type="term" value="P:intermediate filament cytoskeleton organization"/>
    <property type="evidence" value="ECO:0007669"/>
    <property type="project" value="InterPro"/>
</dbReference>
<dbReference type="InParanoid" id="A0A4W3GTS5"/>
<reference evidence="3" key="5">
    <citation type="submission" date="2025-09" db="UniProtKB">
        <authorList>
            <consortium name="Ensembl"/>
        </authorList>
    </citation>
    <scope>IDENTIFICATION</scope>
</reference>
<evidence type="ECO:0000256" key="2">
    <source>
        <dbReference type="ARBA" id="ARBA00022737"/>
    </source>
</evidence>
<dbReference type="SUPFAM" id="SSF75399">
    <property type="entry name" value="Plakin repeat"/>
    <property type="match status" value="1"/>
</dbReference>
<evidence type="ECO:0000313" key="3">
    <source>
        <dbReference type="Ensembl" id="ENSCMIP00000001384.1"/>
    </source>
</evidence>
<evidence type="ECO:0000256" key="1">
    <source>
        <dbReference type="ARBA" id="ARBA00022553"/>
    </source>
</evidence>
<protein>
    <submittedName>
        <fullName evidence="3">Uncharacterized protein</fullName>
    </submittedName>
</protein>
<accession>A0A4W3GTS5</accession>
<keyword evidence="1" id="KW-0597">Phosphoprotein</keyword>
<dbReference type="PANTHER" id="PTHR23169:SF20">
    <property type="entry name" value="PLECTIN"/>
    <property type="match status" value="1"/>
</dbReference>
<dbReference type="GO" id="GO:0005882">
    <property type="term" value="C:intermediate filament"/>
    <property type="evidence" value="ECO:0007669"/>
    <property type="project" value="TreeGrafter"/>
</dbReference>
<dbReference type="InterPro" id="IPR001101">
    <property type="entry name" value="Plectin_repeat"/>
</dbReference>
<dbReference type="PANTHER" id="PTHR23169">
    <property type="entry name" value="ENVOPLAKIN"/>
    <property type="match status" value="1"/>
</dbReference>
<name>A0A4W3GTS5_CALMI</name>
<keyword evidence="4" id="KW-1185">Reference proteome</keyword>
<evidence type="ECO:0000313" key="4">
    <source>
        <dbReference type="Proteomes" id="UP000314986"/>
    </source>
</evidence>
<dbReference type="Gene3D" id="3.90.1290.10">
    <property type="entry name" value="Plakin repeat"/>
    <property type="match status" value="2"/>
</dbReference>
<dbReference type="GO" id="GO:0005198">
    <property type="term" value="F:structural molecule activity"/>
    <property type="evidence" value="ECO:0007669"/>
    <property type="project" value="TreeGrafter"/>
</dbReference>
<organism evidence="3 4">
    <name type="scientific">Callorhinchus milii</name>
    <name type="common">Ghost shark</name>
    <dbReference type="NCBI Taxonomy" id="7868"/>
    <lineage>
        <taxon>Eukaryota</taxon>
        <taxon>Metazoa</taxon>
        <taxon>Chordata</taxon>
        <taxon>Craniata</taxon>
        <taxon>Vertebrata</taxon>
        <taxon>Chondrichthyes</taxon>
        <taxon>Holocephali</taxon>
        <taxon>Chimaeriformes</taxon>
        <taxon>Callorhinchidae</taxon>
        <taxon>Callorhinchus</taxon>
    </lineage>
</organism>
<dbReference type="InterPro" id="IPR043197">
    <property type="entry name" value="Plakin"/>
</dbReference>
<dbReference type="SMART" id="SM00250">
    <property type="entry name" value="PLEC"/>
    <property type="match status" value="4"/>
</dbReference>
<proteinExistence type="predicted"/>
<dbReference type="GO" id="GO:0042060">
    <property type="term" value="P:wound healing"/>
    <property type="evidence" value="ECO:0007669"/>
    <property type="project" value="TreeGrafter"/>
</dbReference>
<dbReference type="AlphaFoldDB" id="A0A4W3GTS5"/>
<dbReference type="Proteomes" id="UP000314986">
    <property type="component" value="Unassembled WGS sequence"/>
</dbReference>
<dbReference type="STRING" id="7868.ENSCMIP00000001384"/>
<dbReference type="Ensembl" id="ENSCMIT00000001447.1">
    <property type="protein sequence ID" value="ENSCMIP00000001384.1"/>
    <property type="gene ID" value="ENSCMIG00000000896.1"/>
</dbReference>
<reference evidence="4" key="2">
    <citation type="journal article" date="2007" name="PLoS Biol.">
        <title>Survey sequencing and comparative analysis of the elephant shark (Callorhinchus milii) genome.</title>
        <authorList>
            <person name="Venkatesh B."/>
            <person name="Kirkness E.F."/>
            <person name="Loh Y.H."/>
            <person name="Halpern A.L."/>
            <person name="Lee A.P."/>
            <person name="Johnson J."/>
            <person name="Dandona N."/>
            <person name="Viswanathan L.D."/>
            <person name="Tay A."/>
            <person name="Venter J.C."/>
            <person name="Strausberg R.L."/>
            <person name="Brenner S."/>
        </authorList>
    </citation>
    <scope>NUCLEOTIDE SEQUENCE [LARGE SCALE GENOMIC DNA]</scope>
</reference>
<keyword evidence="2" id="KW-0677">Repeat</keyword>
<dbReference type="GO" id="GO:0005737">
    <property type="term" value="C:cytoplasm"/>
    <property type="evidence" value="ECO:0007669"/>
    <property type="project" value="TreeGrafter"/>
</dbReference>
<sequence>MARGVGDLPELASALNTLQHKHHLTRLYLDMLNVIEAALSHVPTAWDCLRCYEQHLRERRSRALSSGTAIDALRQDLKYLHMDLDDQRECFWELDESLSEVTALSEQLRKSNQSCSTNLTQYNQSIQSIIQQQQAVHCQIDHRLLVLMGVRRRLKGFRAMYEQLMACQAGGDTAGHENGVNNTKSAGWMAQLMEQYRIHAVQYMEACKEYELQTELFNRAVGVGVELAEEEPGSVCADIIQQTLAVCGVLNSHRHGIGHRSETETLLTPSAREPGLGSAVAQSGSELSGTGCVAGVLHEGLGETLGVYAAQRRGLVRPAIALALLEAQAATGGLMEPGKTDRLRVDEAVRRGMVGPELHDALLSAERAVTGYKDPYTGRLVPLFQAMKKQLIVADYATRLLEAQLSTGGIVDPEHRHRLPLEVAYQRGCLDKETQRLLTDPIAGVKGFSDPNTEERLSYRQLLGQCRPGPGPGLLLLPLSQDRPSFRGLRRRVTVEELLEAQVIGADTAEELESGHTTPQEVS</sequence>
<dbReference type="GO" id="GO:0016020">
    <property type="term" value="C:membrane"/>
    <property type="evidence" value="ECO:0007669"/>
    <property type="project" value="TreeGrafter"/>
</dbReference>
<reference evidence="4" key="1">
    <citation type="journal article" date="2006" name="Science">
        <title>Ancient noncoding elements conserved in the human genome.</title>
        <authorList>
            <person name="Venkatesh B."/>
            <person name="Kirkness E.F."/>
            <person name="Loh Y.H."/>
            <person name="Halpern A.L."/>
            <person name="Lee A.P."/>
            <person name="Johnson J."/>
            <person name="Dandona N."/>
            <person name="Viswanathan L.D."/>
            <person name="Tay A."/>
            <person name="Venter J.C."/>
            <person name="Strausberg R.L."/>
            <person name="Brenner S."/>
        </authorList>
    </citation>
    <scope>NUCLEOTIDE SEQUENCE [LARGE SCALE GENOMIC DNA]</scope>
</reference>
<reference evidence="4" key="3">
    <citation type="journal article" date="2014" name="Nature">
        <title>Elephant shark genome provides unique insights into gnathostome evolution.</title>
        <authorList>
            <consortium name="International Elephant Shark Genome Sequencing Consortium"/>
            <person name="Venkatesh B."/>
            <person name="Lee A.P."/>
            <person name="Ravi V."/>
            <person name="Maurya A.K."/>
            <person name="Lian M.M."/>
            <person name="Swann J.B."/>
            <person name="Ohta Y."/>
            <person name="Flajnik M.F."/>
            <person name="Sutoh Y."/>
            <person name="Kasahara M."/>
            <person name="Hoon S."/>
            <person name="Gangu V."/>
            <person name="Roy S.W."/>
            <person name="Irimia M."/>
            <person name="Korzh V."/>
            <person name="Kondrychyn I."/>
            <person name="Lim Z.W."/>
            <person name="Tay B.H."/>
            <person name="Tohari S."/>
            <person name="Kong K.W."/>
            <person name="Ho S."/>
            <person name="Lorente-Galdos B."/>
            <person name="Quilez J."/>
            <person name="Marques-Bonet T."/>
            <person name="Raney B.J."/>
            <person name="Ingham P.W."/>
            <person name="Tay A."/>
            <person name="Hillier L.W."/>
            <person name="Minx P."/>
            <person name="Boehm T."/>
            <person name="Wilson R.K."/>
            <person name="Brenner S."/>
            <person name="Warren W.C."/>
        </authorList>
    </citation>
    <scope>NUCLEOTIDE SEQUENCE [LARGE SCALE GENOMIC DNA]</scope>
</reference>
<dbReference type="GeneTree" id="ENSGT00940000162855"/>
<dbReference type="Gene3D" id="1.20.58.60">
    <property type="match status" value="1"/>
</dbReference>
<dbReference type="InterPro" id="IPR035915">
    <property type="entry name" value="Plakin_repeat_sf"/>
</dbReference>